<dbReference type="GO" id="GO:0005737">
    <property type="term" value="C:cytoplasm"/>
    <property type="evidence" value="ECO:0007669"/>
    <property type="project" value="UniProtKB-SubCell"/>
</dbReference>
<sequence length="285" mass="32153">MEDTRLKERKKKHEKMELQEEVVGGRVFGKKPRTAVGMGLAQTSSQGMNPLHTNFQEIGRELDLMNEKRERLVKASRDVTIHSKKVIFAVHRISGLNKAATLEQAQRDLNAVRSNQVTRLAREMQGNDYWKFRRAFSPGMQEFVEAAATVEFAKTGRLLTLAELNRSFLHIKDAANKPFEVSIPDYILGVGDLTGELMRLAVSGIAAGQPEAAISVCNLIRGLYEGFSMLPSLQENLRDWKTKSDTMFQSLMKVETACYNVHVRGSEYPPEMLAGDFEYSRDDHS</sequence>
<proteinExistence type="inferred from homology"/>
<dbReference type="EMBL" id="JBHFFA010000007">
    <property type="protein sequence ID" value="KAL2612456.1"/>
    <property type="molecule type" value="Genomic_DNA"/>
</dbReference>
<organism evidence="6 7">
    <name type="scientific">Riccia fluitans</name>
    <dbReference type="NCBI Taxonomy" id="41844"/>
    <lineage>
        <taxon>Eukaryota</taxon>
        <taxon>Viridiplantae</taxon>
        <taxon>Streptophyta</taxon>
        <taxon>Embryophyta</taxon>
        <taxon>Marchantiophyta</taxon>
        <taxon>Marchantiopsida</taxon>
        <taxon>Marchantiidae</taxon>
        <taxon>Marchantiales</taxon>
        <taxon>Ricciaceae</taxon>
        <taxon>Riccia</taxon>
    </lineage>
</organism>
<dbReference type="InterPro" id="IPR036081">
    <property type="entry name" value="Translin_sf"/>
</dbReference>
<dbReference type="Proteomes" id="UP001605036">
    <property type="component" value="Unassembled WGS sequence"/>
</dbReference>
<dbReference type="PANTHER" id="PTHR10741">
    <property type="entry name" value="TRANSLIN AND TRANSLIN ASSOCIATED PROTEIN X"/>
    <property type="match status" value="1"/>
</dbReference>
<dbReference type="SUPFAM" id="SSF74784">
    <property type="entry name" value="Translin"/>
    <property type="match status" value="1"/>
</dbReference>
<dbReference type="InterPro" id="IPR002848">
    <property type="entry name" value="Translin_fam"/>
</dbReference>
<evidence type="ECO:0008006" key="8">
    <source>
        <dbReference type="Google" id="ProtNLM"/>
    </source>
</evidence>
<evidence type="ECO:0000313" key="6">
    <source>
        <dbReference type="EMBL" id="KAL2612456.1"/>
    </source>
</evidence>
<evidence type="ECO:0000313" key="7">
    <source>
        <dbReference type="Proteomes" id="UP001605036"/>
    </source>
</evidence>
<dbReference type="Pfam" id="PF01997">
    <property type="entry name" value="Translin"/>
    <property type="match status" value="1"/>
</dbReference>
<dbReference type="InterPro" id="IPR016068">
    <property type="entry name" value="Translin_N"/>
</dbReference>
<comment type="similarity">
    <text evidence="3">Belongs to the translin family.</text>
</comment>
<gene>
    <name evidence="6" type="ORF">R1flu_024148</name>
</gene>
<evidence type="ECO:0000256" key="1">
    <source>
        <dbReference type="ARBA" id="ARBA00004123"/>
    </source>
</evidence>
<protein>
    <recommendedName>
        <fullName evidence="8">Translin-associated protein X</fullName>
    </recommendedName>
</protein>
<keyword evidence="5" id="KW-0539">Nucleus</keyword>
<keyword evidence="4" id="KW-0963">Cytoplasm</keyword>
<reference evidence="6 7" key="1">
    <citation type="submission" date="2024-09" db="EMBL/GenBank/DDBJ databases">
        <title>Chromosome-scale assembly of Riccia fluitans.</title>
        <authorList>
            <person name="Paukszto L."/>
            <person name="Sawicki J."/>
            <person name="Karawczyk K."/>
            <person name="Piernik-Szablinska J."/>
            <person name="Szczecinska M."/>
            <person name="Mazdziarz M."/>
        </authorList>
    </citation>
    <scope>NUCLEOTIDE SEQUENCE [LARGE SCALE GENOMIC DNA]</scope>
    <source>
        <strain evidence="6">Rf_01</strain>
        <tissue evidence="6">Aerial parts of the thallus</tissue>
    </source>
</reference>
<keyword evidence="7" id="KW-1185">Reference proteome</keyword>
<dbReference type="CDD" id="cd14820">
    <property type="entry name" value="TRAX"/>
    <property type="match status" value="1"/>
</dbReference>
<evidence type="ECO:0000256" key="2">
    <source>
        <dbReference type="ARBA" id="ARBA00004496"/>
    </source>
</evidence>
<name>A0ABD1XU27_9MARC</name>
<dbReference type="InterPro" id="IPR016069">
    <property type="entry name" value="Translin_C"/>
</dbReference>
<dbReference type="AlphaFoldDB" id="A0ABD1XU27"/>
<dbReference type="Gene3D" id="1.20.58.200">
    <property type="entry name" value="Translin, domain 2"/>
    <property type="match status" value="1"/>
</dbReference>
<evidence type="ECO:0000256" key="3">
    <source>
        <dbReference type="ARBA" id="ARBA00005902"/>
    </source>
</evidence>
<comment type="caution">
    <text evidence="6">The sequence shown here is derived from an EMBL/GenBank/DDBJ whole genome shotgun (WGS) entry which is preliminary data.</text>
</comment>
<evidence type="ECO:0000256" key="4">
    <source>
        <dbReference type="ARBA" id="ARBA00022490"/>
    </source>
</evidence>
<comment type="subcellular location">
    <subcellularLocation>
        <location evidence="2">Cytoplasm</location>
    </subcellularLocation>
    <subcellularLocation>
        <location evidence="1">Nucleus</location>
    </subcellularLocation>
</comment>
<dbReference type="FunFam" id="1.20.58.200:FF:000001">
    <property type="entry name" value="Translin-associated factor X"/>
    <property type="match status" value="1"/>
</dbReference>
<dbReference type="GO" id="GO:0005634">
    <property type="term" value="C:nucleus"/>
    <property type="evidence" value="ECO:0007669"/>
    <property type="project" value="UniProtKB-SubCell"/>
</dbReference>
<evidence type="ECO:0000256" key="5">
    <source>
        <dbReference type="ARBA" id="ARBA00023242"/>
    </source>
</evidence>
<accession>A0ABD1XU27</accession>
<dbReference type="Gene3D" id="1.20.58.190">
    <property type="entry name" value="Translin, domain 1"/>
    <property type="match status" value="1"/>
</dbReference>